<proteinExistence type="predicted"/>
<dbReference type="GO" id="GO:0004842">
    <property type="term" value="F:ubiquitin-protein transferase activity"/>
    <property type="evidence" value="ECO:0007669"/>
    <property type="project" value="TreeGrafter"/>
</dbReference>
<dbReference type="SUPFAM" id="SSF53300">
    <property type="entry name" value="vWA-like"/>
    <property type="match status" value="1"/>
</dbReference>
<dbReference type="InterPro" id="IPR002035">
    <property type="entry name" value="VWF_A"/>
</dbReference>
<dbReference type="EMBL" id="CAXDID020000004">
    <property type="protein sequence ID" value="CAL5973071.1"/>
    <property type="molecule type" value="Genomic_DNA"/>
</dbReference>
<dbReference type="InterPro" id="IPR052079">
    <property type="entry name" value="E3_ligase/Copine_domain"/>
</dbReference>
<dbReference type="AlphaFoldDB" id="A0AA86P719"/>
<evidence type="ECO:0000259" key="1">
    <source>
        <dbReference type="SMART" id="SM00327"/>
    </source>
</evidence>
<dbReference type="Gene3D" id="3.40.50.410">
    <property type="entry name" value="von Willebrand factor, type A domain"/>
    <property type="match status" value="1"/>
</dbReference>
<dbReference type="Proteomes" id="UP001642409">
    <property type="component" value="Unassembled WGS sequence"/>
</dbReference>
<organism evidence="2">
    <name type="scientific">Hexamita inflata</name>
    <dbReference type="NCBI Taxonomy" id="28002"/>
    <lineage>
        <taxon>Eukaryota</taxon>
        <taxon>Metamonada</taxon>
        <taxon>Diplomonadida</taxon>
        <taxon>Hexamitidae</taxon>
        <taxon>Hexamitinae</taxon>
        <taxon>Hexamita</taxon>
    </lineage>
</organism>
<sequence>MGGKSLTPIVNNIKPQFNRQNTIQLPDKYNTFDELEAAMRTAGIESMQLILGFDFSKSNDFSGEKSYSASLHSVNYQNPYLQVLSILEPIIPRFDDDGLIPAFRFGCVDTKDKTVLPLLAPQVMDPHFKGFGELKSAYYQAIQQVRLSGPTTFAPLIYQAIEIEKAYGGNQLIILIIMTDGDVSDMQLDKQAISEASKYPITISCIGLGDGPFDKMVEFDDMATGRAFDNFQFVDFTSFQAASTKCENPELALATLVFNELPDQVKDMKSLGYL</sequence>
<dbReference type="Pfam" id="PF07002">
    <property type="entry name" value="Copine"/>
    <property type="match status" value="1"/>
</dbReference>
<dbReference type="GO" id="GO:0016567">
    <property type="term" value="P:protein ubiquitination"/>
    <property type="evidence" value="ECO:0007669"/>
    <property type="project" value="TreeGrafter"/>
</dbReference>
<dbReference type="EMBL" id="CATOUU010000531">
    <property type="protein sequence ID" value="CAI9933001.1"/>
    <property type="molecule type" value="Genomic_DNA"/>
</dbReference>
<dbReference type="PANTHER" id="PTHR45751">
    <property type="entry name" value="COPINE FAMILY PROTEIN 1"/>
    <property type="match status" value="1"/>
</dbReference>
<comment type="caution">
    <text evidence="2">The sequence shown here is derived from an EMBL/GenBank/DDBJ whole genome shotgun (WGS) entry which is preliminary data.</text>
</comment>
<evidence type="ECO:0000313" key="4">
    <source>
        <dbReference type="Proteomes" id="UP001642409"/>
    </source>
</evidence>
<dbReference type="SMART" id="SM00327">
    <property type="entry name" value="VWA"/>
    <property type="match status" value="1"/>
</dbReference>
<dbReference type="PANTHER" id="PTHR45751:SF11">
    <property type="entry name" value="COPINE FAMILY PROTEIN 2"/>
    <property type="match status" value="1"/>
</dbReference>
<name>A0AA86P719_9EUKA</name>
<gene>
    <name evidence="2" type="ORF">HINF_LOCUS20646</name>
    <name evidence="3" type="ORF">HINF_LOCUS2192</name>
</gene>
<keyword evidence="4" id="KW-1185">Reference proteome</keyword>
<accession>A0AA86P719</accession>
<reference evidence="2" key="1">
    <citation type="submission" date="2023-06" db="EMBL/GenBank/DDBJ databases">
        <authorList>
            <person name="Kurt Z."/>
        </authorList>
    </citation>
    <scope>NUCLEOTIDE SEQUENCE</scope>
</reference>
<dbReference type="InterPro" id="IPR036465">
    <property type="entry name" value="vWFA_dom_sf"/>
</dbReference>
<reference evidence="3 4" key="2">
    <citation type="submission" date="2024-07" db="EMBL/GenBank/DDBJ databases">
        <authorList>
            <person name="Akdeniz Z."/>
        </authorList>
    </citation>
    <scope>NUCLEOTIDE SEQUENCE [LARGE SCALE GENOMIC DNA]</scope>
</reference>
<evidence type="ECO:0000313" key="2">
    <source>
        <dbReference type="EMBL" id="CAI9933001.1"/>
    </source>
</evidence>
<feature type="domain" description="VWFA" evidence="1">
    <location>
        <begin position="46"/>
        <end position="239"/>
    </location>
</feature>
<evidence type="ECO:0000313" key="3">
    <source>
        <dbReference type="EMBL" id="CAL5973071.1"/>
    </source>
</evidence>
<protein>
    <submittedName>
        <fullName evidence="2">Copine I</fullName>
    </submittedName>
    <submittedName>
        <fullName evidence="3">Copine_I</fullName>
    </submittedName>
</protein>
<dbReference type="InterPro" id="IPR010734">
    <property type="entry name" value="Copine_C"/>
</dbReference>
<dbReference type="GO" id="GO:0005634">
    <property type="term" value="C:nucleus"/>
    <property type="evidence" value="ECO:0007669"/>
    <property type="project" value="TreeGrafter"/>
</dbReference>